<dbReference type="GO" id="GO:0007608">
    <property type="term" value="P:sensory perception of smell"/>
    <property type="evidence" value="ECO:0007669"/>
    <property type="project" value="TreeGrafter"/>
</dbReference>
<dbReference type="EMBL" id="VTPC01006736">
    <property type="protein sequence ID" value="KAF2894703.1"/>
    <property type="molecule type" value="Genomic_DNA"/>
</dbReference>
<feature type="chain" id="PRO_5035470467" evidence="2">
    <location>
        <begin position="21"/>
        <end position="155"/>
    </location>
</feature>
<protein>
    <submittedName>
        <fullName evidence="3">Uncharacterized protein</fullName>
    </submittedName>
</protein>
<dbReference type="GO" id="GO:0005549">
    <property type="term" value="F:odorant binding"/>
    <property type="evidence" value="ECO:0007669"/>
    <property type="project" value="InterPro"/>
</dbReference>
<dbReference type="Proteomes" id="UP000801492">
    <property type="component" value="Unassembled WGS sequence"/>
</dbReference>
<sequence>MKIVMYGLFILITILQVLETRRIIQFTNEEKECMKQLNADQDRIQGQYFQYVTPEDDTQFNNFVNCVWNKLGFLDVNGDINYEKLKNSYKIDGRIGEDNPTVLRDAKKLVFAAVSKCESNHDSLKADTPAKTAVKVQNCIANNFNEAIRVYYYPS</sequence>
<comment type="caution">
    <text evidence="3">The sequence shown here is derived from an EMBL/GenBank/DDBJ whole genome shotgun (WGS) entry which is preliminary data.</text>
</comment>
<dbReference type="GO" id="GO:0005615">
    <property type="term" value="C:extracellular space"/>
    <property type="evidence" value="ECO:0007669"/>
    <property type="project" value="TreeGrafter"/>
</dbReference>
<feature type="signal peptide" evidence="2">
    <location>
        <begin position="1"/>
        <end position="20"/>
    </location>
</feature>
<dbReference type="InterPro" id="IPR006170">
    <property type="entry name" value="PBP/GOBP"/>
</dbReference>
<dbReference type="SUPFAM" id="SSF47565">
    <property type="entry name" value="Insect pheromone/odorant-binding proteins"/>
    <property type="match status" value="1"/>
</dbReference>
<keyword evidence="4" id="KW-1185">Reference proteome</keyword>
<dbReference type="Gene3D" id="1.10.238.20">
    <property type="entry name" value="Pheromone/general odorant binding protein domain"/>
    <property type="match status" value="1"/>
</dbReference>
<dbReference type="Pfam" id="PF01395">
    <property type="entry name" value="PBP_GOBP"/>
    <property type="match status" value="1"/>
</dbReference>
<reference evidence="3" key="1">
    <citation type="submission" date="2019-08" db="EMBL/GenBank/DDBJ databases">
        <title>The genome of the North American firefly Photinus pyralis.</title>
        <authorList>
            <consortium name="Photinus pyralis genome working group"/>
            <person name="Fallon T.R."/>
            <person name="Sander Lower S.E."/>
            <person name="Weng J.-K."/>
        </authorList>
    </citation>
    <scope>NUCLEOTIDE SEQUENCE</scope>
    <source>
        <strain evidence="3">TRF0915ILg1</strain>
        <tissue evidence="3">Whole body</tissue>
    </source>
</reference>
<dbReference type="CDD" id="cd23992">
    <property type="entry name" value="PBP_GOBP"/>
    <property type="match status" value="1"/>
</dbReference>
<evidence type="ECO:0000313" key="3">
    <source>
        <dbReference type="EMBL" id="KAF2894703.1"/>
    </source>
</evidence>
<gene>
    <name evidence="3" type="ORF">ILUMI_11463</name>
</gene>
<evidence type="ECO:0000256" key="2">
    <source>
        <dbReference type="SAM" id="SignalP"/>
    </source>
</evidence>
<dbReference type="PANTHER" id="PTHR11857">
    <property type="entry name" value="ODORANT BINDING PROTEIN-RELATED"/>
    <property type="match status" value="1"/>
</dbReference>
<evidence type="ECO:0000256" key="1">
    <source>
        <dbReference type="ARBA" id="ARBA00022729"/>
    </source>
</evidence>
<proteinExistence type="predicted"/>
<evidence type="ECO:0000313" key="4">
    <source>
        <dbReference type="Proteomes" id="UP000801492"/>
    </source>
</evidence>
<dbReference type="InterPro" id="IPR036728">
    <property type="entry name" value="PBP_GOBP_sf"/>
</dbReference>
<organism evidence="3 4">
    <name type="scientific">Ignelater luminosus</name>
    <name type="common">Cucubano</name>
    <name type="synonym">Pyrophorus luminosus</name>
    <dbReference type="NCBI Taxonomy" id="2038154"/>
    <lineage>
        <taxon>Eukaryota</taxon>
        <taxon>Metazoa</taxon>
        <taxon>Ecdysozoa</taxon>
        <taxon>Arthropoda</taxon>
        <taxon>Hexapoda</taxon>
        <taxon>Insecta</taxon>
        <taxon>Pterygota</taxon>
        <taxon>Neoptera</taxon>
        <taxon>Endopterygota</taxon>
        <taxon>Coleoptera</taxon>
        <taxon>Polyphaga</taxon>
        <taxon>Elateriformia</taxon>
        <taxon>Elateroidea</taxon>
        <taxon>Elateridae</taxon>
        <taxon>Agrypninae</taxon>
        <taxon>Pyrophorini</taxon>
        <taxon>Ignelater</taxon>
    </lineage>
</organism>
<dbReference type="AlphaFoldDB" id="A0A8K0GDX1"/>
<dbReference type="OrthoDB" id="6756422at2759"/>
<accession>A0A8K0GDX1</accession>
<name>A0A8K0GDX1_IGNLU</name>
<keyword evidence="1 2" id="KW-0732">Signal</keyword>